<name>A0A1B7TAC5_9ASCO</name>
<reference evidence="3" key="1">
    <citation type="journal article" date="2016" name="Proc. Natl. Acad. Sci. U.S.A.">
        <title>Comparative genomics of biotechnologically important yeasts.</title>
        <authorList>
            <person name="Riley R."/>
            <person name="Haridas S."/>
            <person name="Wolfe K.H."/>
            <person name="Lopes M.R."/>
            <person name="Hittinger C.T."/>
            <person name="Goeker M."/>
            <person name="Salamov A.A."/>
            <person name="Wisecaver J.H."/>
            <person name="Long T.M."/>
            <person name="Calvey C.H."/>
            <person name="Aerts A.L."/>
            <person name="Barry K.W."/>
            <person name="Choi C."/>
            <person name="Clum A."/>
            <person name="Coughlan A.Y."/>
            <person name="Deshpande S."/>
            <person name="Douglass A.P."/>
            <person name="Hanson S.J."/>
            <person name="Klenk H.-P."/>
            <person name="LaButti K.M."/>
            <person name="Lapidus A."/>
            <person name="Lindquist E.A."/>
            <person name="Lipzen A.M."/>
            <person name="Meier-Kolthoff J.P."/>
            <person name="Ohm R.A."/>
            <person name="Otillar R.P."/>
            <person name="Pangilinan J.L."/>
            <person name="Peng Y."/>
            <person name="Rokas A."/>
            <person name="Rosa C.A."/>
            <person name="Scheuner C."/>
            <person name="Sibirny A.A."/>
            <person name="Slot J.C."/>
            <person name="Stielow J.B."/>
            <person name="Sun H."/>
            <person name="Kurtzman C.P."/>
            <person name="Blackwell M."/>
            <person name="Grigoriev I.V."/>
            <person name="Jeffries T.W."/>
        </authorList>
    </citation>
    <scope>NUCLEOTIDE SEQUENCE [LARGE SCALE GENOMIC DNA]</scope>
    <source>
        <strain evidence="3">NRRL Y-1626</strain>
    </source>
</reference>
<dbReference type="GO" id="GO:0016272">
    <property type="term" value="C:prefoldin complex"/>
    <property type="evidence" value="ECO:0007669"/>
    <property type="project" value="InterPro"/>
</dbReference>
<accession>A0A1B7TAC5</accession>
<evidence type="ECO:0000313" key="2">
    <source>
        <dbReference type="EMBL" id="OBA25691.1"/>
    </source>
</evidence>
<keyword evidence="3" id="KW-1185">Reference proteome</keyword>
<dbReference type="GO" id="GO:0005737">
    <property type="term" value="C:cytoplasm"/>
    <property type="evidence" value="ECO:0007669"/>
    <property type="project" value="TreeGrafter"/>
</dbReference>
<dbReference type="SUPFAM" id="SSF46579">
    <property type="entry name" value="Prefoldin"/>
    <property type="match status" value="1"/>
</dbReference>
<dbReference type="PANTHER" id="PTHR12674:SF2">
    <property type="entry name" value="PREFOLDIN SUBUNIT 5"/>
    <property type="match status" value="1"/>
</dbReference>
<dbReference type="Proteomes" id="UP000092321">
    <property type="component" value="Unassembled WGS sequence"/>
</dbReference>
<dbReference type="CDD" id="cd23157">
    <property type="entry name" value="Prefoldin_5"/>
    <property type="match status" value="1"/>
</dbReference>
<dbReference type="EMBL" id="LXPE01000053">
    <property type="protein sequence ID" value="OBA25691.1"/>
    <property type="molecule type" value="Genomic_DNA"/>
</dbReference>
<comment type="similarity">
    <text evidence="1">Belongs to the prefoldin subunit alpha family.</text>
</comment>
<gene>
    <name evidence="2" type="ORF">HANVADRAFT_41658</name>
</gene>
<evidence type="ECO:0000256" key="1">
    <source>
        <dbReference type="ARBA" id="ARBA00010048"/>
    </source>
</evidence>
<comment type="caution">
    <text evidence="2">The sequence shown here is derived from an EMBL/GenBank/DDBJ whole genome shotgun (WGS) entry which is preliminary data.</text>
</comment>
<dbReference type="GO" id="GO:1990115">
    <property type="term" value="P:RNA polymerase III assembly"/>
    <property type="evidence" value="ECO:0007669"/>
    <property type="project" value="TreeGrafter"/>
</dbReference>
<evidence type="ECO:0000313" key="3">
    <source>
        <dbReference type="Proteomes" id="UP000092321"/>
    </source>
</evidence>
<dbReference type="InterPro" id="IPR009053">
    <property type="entry name" value="Prefoldin"/>
</dbReference>
<dbReference type="InterPro" id="IPR004127">
    <property type="entry name" value="Prefoldin_subunit_alpha"/>
</dbReference>
<dbReference type="InterPro" id="IPR011599">
    <property type="entry name" value="PFD_alpha_archaea"/>
</dbReference>
<dbReference type="NCBIfam" id="TIGR00293">
    <property type="entry name" value="prefoldin subunit alpha"/>
    <property type="match status" value="1"/>
</dbReference>
<dbReference type="Gene3D" id="1.10.287.370">
    <property type="match status" value="1"/>
</dbReference>
<dbReference type="OrthoDB" id="10267474at2759"/>
<protein>
    <submittedName>
        <fullName evidence="2">Subunit of the heterohexameric cochaperone prefoldin complex which binds specifically to cytosolic c</fullName>
    </submittedName>
</protein>
<organism evidence="2 3">
    <name type="scientific">Hanseniaspora valbyensis NRRL Y-1626</name>
    <dbReference type="NCBI Taxonomy" id="766949"/>
    <lineage>
        <taxon>Eukaryota</taxon>
        <taxon>Fungi</taxon>
        <taxon>Dikarya</taxon>
        <taxon>Ascomycota</taxon>
        <taxon>Saccharomycotina</taxon>
        <taxon>Saccharomycetes</taxon>
        <taxon>Saccharomycodales</taxon>
        <taxon>Saccharomycodaceae</taxon>
        <taxon>Hanseniaspora</taxon>
    </lineage>
</organism>
<proteinExistence type="inferred from homology"/>
<dbReference type="PANTHER" id="PTHR12674">
    <property type="entry name" value="PREFOLDIN SUBUNIT 5"/>
    <property type="match status" value="1"/>
</dbReference>
<sequence length="166" mass="18985">MSSNKLNLAQLPVEQIANFKKQLQEETERLSVSMETLLALIEKFNNCIDSIREVSSPTLLEDSNQEMLIPVTNSLYITGKKNTLKKNNDKFILDIGTGYYIEKNGKEAIDYYERKINNLKMNYTKISDIIKERSNTIKVLDEELARKLGKQPQASQLANKDGLLLK</sequence>
<dbReference type="GO" id="GO:0051082">
    <property type="term" value="F:unfolded protein binding"/>
    <property type="evidence" value="ECO:0007669"/>
    <property type="project" value="InterPro"/>
</dbReference>
<dbReference type="GO" id="GO:0006457">
    <property type="term" value="P:protein folding"/>
    <property type="evidence" value="ECO:0007669"/>
    <property type="project" value="InterPro"/>
</dbReference>
<dbReference type="Pfam" id="PF02996">
    <property type="entry name" value="Prefoldin"/>
    <property type="match status" value="1"/>
</dbReference>
<dbReference type="GO" id="GO:1990113">
    <property type="term" value="P:RNA polymerase I assembly"/>
    <property type="evidence" value="ECO:0007669"/>
    <property type="project" value="TreeGrafter"/>
</dbReference>
<dbReference type="GO" id="GO:1990114">
    <property type="term" value="P:RNA polymerase II core complex assembly"/>
    <property type="evidence" value="ECO:0007669"/>
    <property type="project" value="TreeGrafter"/>
</dbReference>
<dbReference type="AlphaFoldDB" id="A0A1B7TAC5"/>